<dbReference type="OrthoDB" id="3403253at2"/>
<evidence type="ECO:0000313" key="8">
    <source>
        <dbReference type="Proteomes" id="UP000318331"/>
    </source>
</evidence>
<evidence type="ECO:0000259" key="5">
    <source>
        <dbReference type="Pfam" id="PF01526"/>
    </source>
</evidence>
<dbReference type="AlphaFoldDB" id="A0A543HSK9"/>
<keyword evidence="3" id="KW-0238">DNA-binding</keyword>
<keyword evidence="8" id="KW-1185">Reference proteome</keyword>
<dbReference type="GO" id="GO:0004803">
    <property type="term" value="F:transposase activity"/>
    <property type="evidence" value="ECO:0007669"/>
    <property type="project" value="InterPro"/>
</dbReference>
<comment type="caution">
    <text evidence="7">The sequence shown here is derived from an EMBL/GenBank/DDBJ whole genome shotgun (WGS) entry which is preliminary data.</text>
</comment>
<sequence>MPVEFLSDEQAAAFGRFVGDPSRSELERFFFLDDADLALVGRHRGEQNRLGFAVQLGTVRFLGTFLVDPLEVPTAVLDFVAGQLDVVDPSVIKGYSEREATARVHAREIRRVYGFRDLGEELASELRVFVEARAWTHGEGPHALFDRATAWLRRRRVLLPGVTTLVRVVQQSREAAHTRLYEHLADAADLVDPSMGSRLRGLLVVGAGERSSELERLRTSPTRTSGKEMDRALARVQAVRALGAGAVDVSGVPASRLQVLARYGLKAKSQRLRRLAEPRRTATLVAAVWSLESRAVDDALDLFDVLITRRVVNPSRRAVAEDRAKRMPELEKASTVLARVSRALVDVLDADDENIVLDVEAVWAALEQVAPREQIAAAAAKVGELVPAEVGEQSELREQMSRRYRTVAPFLPLLGAALPLLATAEGAAVLAAAQGLGGMRQRRRVRREEVDTSLVSPGWQRLVFTGEGGQDVDRDAWVLCVLEQLRAALRRRDVFAEPSVRWADPRAQLLEGPRWDEVRTQALTGLGLDMPVDEHLADVTASLDAAWLTLADGLSVTGGQGPVRVEIGEDDRARLSMDRLDAIEVPASLHELRRRVAGMLPEVDLPELLLEVHGWTGFLDAYTHLSGAGTRVKDLAVSVAALLVAEACNVGLTPVVSETSPALGRDRLGHVDQNYLRSETHAAANAILIEAQGAIPITRSWGDGLLVSVDGLRFTVPVRTINAGPNPKYFGRGHGLTWFNAVNDQVAGVGAVVVPGTMRDSLHVLDTVLNLDGGPKPEMIASDTASYSDMVFGIFRLLGYKFSPRIADVSDARLWRANPPGRTPSDYGPLNDLARNKIDLDKIRRHWPEMLRVAGSLVTGAVRAYDLLRMLARDGRPTPLGAAIIEYGRIAKTEHLLTMCDPVDETHRRSIGHQLTVHESRHRLVRAIFHGRRGQIYQRYRDDQEDQLGALGLVVNAVVVWNTTYIDAAVTALRTEGREISDADLARLSPLVDTHINMLGRYAFTTPPFNGLRPLRGTDPVTQ</sequence>
<evidence type="ECO:0000313" key="7">
    <source>
        <dbReference type="EMBL" id="TQM61321.1"/>
    </source>
</evidence>
<evidence type="ECO:0000256" key="3">
    <source>
        <dbReference type="ARBA" id="ARBA00023125"/>
    </source>
</evidence>
<dbReference type="RefSeq" id="WP_141918454.1">
    <property type="nucleotide sequence ID" value="NZ_BAAAYS010000004.1"/>
</dbReference>
<dbReference type="InterPro" id="IPR002513">
    <property type="entry name" value="Tn3_Tnp_DDE_dom"/>
</dbReference>
<reference evidence="7 8" key="1">
    <citation type="submission" date="2019-06" db="EMBL/GenBank/DDBJ databases">
        <title>Sequencing the genomes of 1000 actinobacteria strains.</title>
        <authorList>
            <person name="Klenk H.-P."/>
        </authorList>
    </citation>
    <scope>NUCLEOTIDE SEQUENCE [LARGE SCALE GENOMIC DNA]</scope>
    <source>
        <strain evidence="7 8">DSM 18031</strain>
    </source>
</reference>
<evidence type="ECO:0000256" key="1">
    <source>
        <dbReference type="ARBA" id="ARBA00009402"/>
    </source>
</evidence>
<dbReference type="GO" id="GO:0003677">
    <property type="term" value="F:DNA binding"/>
    <property type="evidence" value="ECO:0007669"/>
    <property type="project" value="UniProtKB-KW"/>
</dbReference>
<feature type="domain" description="DUF4158" evidence="6">
    <location>
        <begin position="5"/>
        <end position="171"/>
    </location>
</feature>
<evidence type="ECO:0000256" key="4">
    <source>
        <dbReference type="ARBA" id="ARBA00023172"/>
    </source>
</evidence>
<feature type="domain" description="Tn3 transposase DDE" evidence="5">
    <location>
        <begin position="607"/>
        <end position="1002"/>
    </location>
</feature>
<dbReference type="Proteomes" id="UP000318331">
    <property type="component" value="Unassembled WGS sequence"/>
</dbReference>
<dbReference type="Pfam" id="PF13700">
    <property type="entry name" value="DUF4158"/>
    <property type="match status" value="1"/>
</dbReference>
<organism evidence="7 8">
    <name type="scientific">Klugiella xanthotipulae</name>
    <dbReference type="NCBI Taxonomy" id="244735"/>
    <lineage>
        <taxon>Bacteria</taxon>
        <taxon>Bacillati</taxon>
        <taxon>Actinomycetota</taxon>
        <taxon>Actinomycetes</taxon>
        <taxon>Micrococcales</taxon>
        <taxon>Microbacteriaceae</taxon>
        <taxon>Klugiella</taxon>
    </lineage>
</organism>
<evidence type="ECO:0000259" key="6">
    <source>
        <dbReference type="Pfam" id="PF13700"/>
    </source>
</evidence>
<gene>
    <name evidence="7" type="ORF">FB466_2270</name>
</gene>
<keyword evidence="2" id="KW-0815">Transposition</keyword>
<dbReference type="InterPro" id="IPR025296">
    <property type="entry name" value="DUF4158"/>
</dbReference>
<dbReference type="GO" id="GO:0006313">
    <property type="term" value="P:DNA transposition"/>
    <property type="evidence" value="ECO:0007669"/>
    <property type="project" value="InterPro"/>
</dbReference>
<dbReference type="InterPro" id="IPR047653">
    <property type="entry name" value="Tn3-like_transpos"/>
</dbReference>
<comment type="similarity">
    <text evidence="1">Belongs to the transposase 7 family.</text>
</comment>
<evidence type="ECO:0000256" key="2">
    <source>
        <dbReference type="ARBA" id="ARBA00022578"/>
    </source>
</evidence>
<proteinExistence type="inferred from homology"/>
<name>A0A543HSK9_9MICO</name>
<protein>
    <submittedName>
        <fullName evidence="7">TnpA family transposase</fullName>
    </submittedName>
</protein>
<accession>A0A543HSK9</accession>
<dbReference type="EMBL" id="VFPN01000003">
    <property type="protein sequence ID" value="TQM61321.1"/>
    <property type="molecule type" value="Genomic_DNA"/>
</dbReference>
<keyword evidence="4" id="KW-0233">DNA recombination</keyword>
<dbReference type="Pfam" id="PF01526">
    <property type="entry name" value="DDE_Tnp_Tn3"/>
    <property type="match status" value="1"/>
</dbReference>
<dbReference type="NCBIfam" id="NF033527">
    <property type="entry name" value="transpos_Tn3"/>
    <property type="match status" value="1"/>
</dbReference>